<keyword evidence="3" id="KW-0804">Transcription</keyword>
<dbReference type="Pfam" id="PF09247">
    <property type="entry name" value="TBP-binding"/>
    <property type="match status" value="1"/>
</dbReference>
<feature type="domain" description="Transcription initiation factor TFIID subunit 1 histone acetyltransferase" evidence="7">
    <location>
        <begin position="347"/>
        <end position="464"/>
    </location>
</feature>
<dbReference type="Pfam" id="PF12157">
    <property type="entry name" value="DUF3591"/>
    <property type="match status" value="2"/>
</dbReference>
<dbReference type="PANTHER" id="PTHR13900:SF0">
    <property type="entry name" value="TRANSCRIPTION INITIATION FACTOR TFIID SUBUNIT 1"/>
    <property type="match status" value="1"/>
</dbReference>
<organism evidence="8 9">
    <name type="scientific">Xenoophorus captivus</name>
    <dbReference type="NCBI Taxonomy" id="1517983"/>
    <lineage>
        <taxon>Eukaryota</taxon>
        <taxon>Metazoa</taxon>
        <taxon>Chordata</taxon>
        <taxon>Craniata</taxon>
        <taxon>Vertebrata</taxon>
        <taxon>Euteleostomi</taxon>
        <taxon>Actinopterygii</taxon>
        <taxon>Neopterygii</taxon>
        <taxon>Teleostei</taxon>
        <taxon>Neoteleostei</taxon>
        <taxon>Acanthomorphata</taxon>
        <taxon>Ovalentaria</taxon>
        <taxon>Atherinomorphae</taxon>
        <taxon>Cyprinodontiformes</taxon>
        <taxon>Goodeidae</taxon>
        <taxon>Xenoophorus</taxon>
    </lineage>
</organism>
<keyword evidence="2" id="KW-0805">Transcription regulation</keyword>
<feature type="region of interest" description="Disordered" evidence="5">
    <location>
        <begin position="139"/>
        <end position="173"/>
    </location>
</feature>
<feature type="non-terminal residue" evidence="8">
    <location>
        <position position="1"/>
    </location>
</feature>
<evidence type="ECO:0000256" key="1">
    <source>
        <dbReference type="ARBA" id="ARBA00004123"/>
    </source>
</evidence>
<keyword evidence="4" id="KW-0539">Nucleus</keyword>
<evidence type="ECO:0000313" key="9">
    <source>
        <dbReference type="Proteomes" id="UP001434883"/>
    </source>
</evidence>
<feature type="compositionally biased region" description="Low complexity" evidence="5">
    <location>
        <begin position="1"/>
        <end position="17"/>
    </location>
</feature>
<dbReference type="InterPro" id="IPR040240">
    <property type="entry name" value="TAF1"/>
</dbReference>
<accession>A0ABV0R5N4</accession>
<protein>
    <submittedName>
        <fullName evidence="8">Uncharacterized protein</fullName>
    </submittedName>
</protein>
<dbReference type="PANTHER" id="PTHR13900">
    <property type="entry name" value="TRANSCRIPTION INITIATION FACTOR TFIID"/>
    <property type="match status" value="1"/>
</dbReference>
<feature type="region of interest" description="Disordered" evidence="5">
    <location>
        <begin position="255"/>
        <end position="284"/>
    </location>
</feature>
<evidence type="ECO:0000259" key="7">
    <source>
        <dbReference type="Pfam" id="PF12157"/>
    </source>
</evidence>
<dbReference type="Gene3D" id="1.10.1100.10">
    <property type="entry name" value="TAFII-230 TBP-binding domain"/>
    <property type="match status" value="1"/>
</dbReference>
<feature type="domain" description="Transcription initiation factor TFIID subunit 1 histone acetyltransferase" evidence="7">
    <location>
        <begin position="517"/>
        <end position="592"/>
    </location>
</feature>
<dbReference type="SUPFAM" id="SSF47055">
    <property type="entry name" value="TAF(II)230 TBP-binding fragment"/>
    <property type="match status" value="1"/>
</dbReference>
<comment type="caution">
    <text evidence="8">The sequence shown here is derived from an EMBL/GenBank/DDBJ whole genome shotgun (WGS) entry which is preliminary data.</text>
</comment>
<reference evidence="8 9" key="1">
    <citation type="submission" date="2021-06" db="EMBL/GenBank/DDBJ databases">
        <authorList>
            <person name="Palmer J.M."/>
        </authorList>
    </citation>
    <scope>NUCLEOTIDE SEQUENCE [LARGE SCALE GENOMIC DNA]</scope>
    <source>
        <strain evidence="8 9">XC_2019</strain>
        <tissue evidence="8">Muscle</tissue>
    </source>
</reference>
<evidence type="ECO:0000259" key="6">
    <source>
        <dbReference type="Pfam" id="PF09247"/>
    </source>
</evidence>
<dbReference type="EMBL" id="JAHRIN010034508">
    <property type="protein sequence ID" value="MEQ2203435.1"/>
    <property type="molecule type" value="Genomic_DNA"/>
</dbReference>
<dbReference type="InterPro" id="IPR036741">
    <property type="entry name" value="TAFII-230_TBP-bd_sf"/>
</dbReference>
<dbReference type="Proteomes" id="UP001434883">
    <property type="component" value="Unassembled WGS sequence"/>
</dbReference>
<feature type="domain" description="TAFII-230 TBP-binding" evidence="6">
    <location>
        <begin position="25"/>
        <end position="60"/>
    </location>
</feature>
<dbReference type="InterPro" id="IPR009067">
    <property type="entry name" value="TAF_II_230-bd"/>
</dbReference>
<keyword evidence="9" id="KW-1185">Reference proteome</keyword>
<feature type="compositionally biased region" description="Basic residues" evidence="5">
    <location>
        <begin position="143"/>
        <end position="153"/>
    </location>
</feature>
<name>A0ABV0R5N4_9TELE</name>
<gene>
    <name evidence="8" type="ORF">XENOCAPTIV_029986</name>
</gene>
<proteinExistence type="predicted"/>
<evidence type="ECO:0000256" key="3">
    <source>
        <dbReference type="ARBA" id="ARBA00023163"/>
    </source>
</evidence>
<evidence type="ECO:0000313" key="8">
    <source>
        <dbReference type="EMBL" id="MEQ2203435.1"/>
    </source>
</evidence>
<sequence length="655" mass="74744">LFSEQSSNASRSSSGSRRNFRWMSDSDSDEDQDRPFSLTGFLFGNINEDGQLEGDSVLDNVSVFKTTFNREKIFLITILYSISRRVLGPPDRLTLPLAGIMQKDAAKALPSVTQLFPEFKPGKVLRFLRLFGPGKNMPSVWRSARRKKKRKHRDPQPGTPPPEEDASEQSQEKKSGWIYEYALPPPPEQCLSDDEITMMAPVESKFSQTSGDADKETESRPKVAEWRYGPAQLWYDMLGVPEDGSHFNYGFKLKEDQPSETEEQDLPKEITEPPQKNMSQPEVKDPWNLSNDEFYYPKQQGLRGTFGGNIIQVAKGDKADQMCFSLNHLWPNLNLLVIFEPIFCPTQHSIPALELRQPFFPTHMGPMKLRQFHRPALKKYSFGALAQPGPHAVQPLLKHIKKKAKMREQERQASGGGDMFFMRTPQDLTGKDGDLILAEYSEEYAPIIMQVGMATKIKNYYKRVSVYKCNVLVSLRNLEKIQEHLTVSMERQYIAIPPLSWVLCILVSFSSDFLFFLKAFENNLFRAPIYLHKMPETDFLVIRTRHGYYIRELVDIFVVGQECPLFEVPGPNSKRANTHIRDFLQVGAFVLLLTTNLTSWYCLRSAASSLSSVGVHLPLVLEEQRPTSQNPHGGYKKSFSLALREQHQEATQTLC</sequence>
<evidence type="ECO:0000256" key="2">
    <source>
        <dbReference type="ARBA" id="ARBA00023015"/>
    </source>
</evidence>
<comment type="subcellular location">
    <subcellularLocation>
        <location evidence="1">Nucleus</location>
    </subcellularLocation>
</comment>
<evidence type="ECO:0000256" key="5">
    <source>
        <dbReference type="SAM" id="MobiDB-lite"/>
    </source>
</evidence>
<dbReference type="InterPro" id="IPR022591">
    <property type="entry name" value="TAF1_HAT_dom"/>
</dbReference>
<evidence type="ECO:0000256" key="4">
    <source>
        <dbReference type="ARBA" id="ARBA00023242"/>
    </source>
</evidence>
<feature type="region of interest" description="Disordered" evidence="5">
    <location>
        <begin position="1"/>
        <end position="33"/>
    </location>
</feature>